<dbReference type="KEGG" id="sgb:WQO_27990"/>
<reference evidence="1 2" key="1">
    <citation type="journal article" date="2012" name="J. Bacteriol.">
        <title>Draft genome sequence of Streptomyces globisporus C-1027, which produces an antitumor antibiotic consisting of a nine-membered enediyne with a chromoprotein.</title>
        <authorList>
            <person name="Wang L."/>
            <person name="Wang S."/>
            <person name="He Q."/>
            <person name="Yu T."/>
            <person name="Li Q."/>
            <person name="Hong B."/>
        </authorList>
    </citation>
    <scope>NUCLEOTIDE SEQUENCE [LARGE SCALE GENOMIC DNA]</scope>
    <source>
        <strain evidence="1 2">C-1027</strain>
    </source>
</reference>
<evidence type="ECO:0000313" key="1">
    <source>
        <dbReference type="EMBL" id="ALU96839.1"/>
    </source>
</evidence>
<name>A0A0U3BIT8_STRGL</name>
<organism evidence="1 2">
    <name type="scientific">Streptomyces globisporus C-1027</name>
    <dbReference type="NCBI Taxonomy" id="1172567"/>
    <lineage>
        <taxon>Bacteria</taxon>
        <taxon>Bacillati</taxon>
        <taxon>Actinomycetota</taxon>
        <taxon>Actinomycetes</taxon>
        <taxon>Kitasatosporales</taxon>
        <taxon>Streptomycetaceae</taxon>
        <taxon>Streptomyces</taxon>
    </lineage>
</organism>
<sequence>MEEGKVEYGNVGGVAGRTVLQDVAGAGRPSHGACLPARGRQVEQGHGLLGNQHRGPVLQFVPGPVGEAAHQIARRGLRGKPVIGEDGLDVGGAAVVGPVQRGGRQQRAVSALGVGT</sequence>
<dbReference type="EMBL" id="CP013738">
    <property type="protein sequence ID" value="ALU96839.1"/>
    <property type="molecule type" value="Genomic_DNA"/>
</dbReference>
<gene>
    <name evidence="1" type="ORF">WQO_27990</name>
</gene>
<protein>
    <submittedName>
        <fullName evidence="1">Uncharacterized protein</fullName>
    </submittedName>
</protein>
<dbReference type="AlphaFoldDB" id="A0A0U3BIT8"/>
<proteinExistence type="predicted"/>
<dbReference type="STRING" id="1172567.WQO_27990"/>
<accession>A0A0U3BIT8</accession>
<evidence type="ECO:0000313" key="2">
    <source>
        <dbReference type="Proteomes" id="UP000064183"/>
    </source>
</evidence>
<dbReference type="Proteomes" id="UP000064183">
    <property type="component" value="Chromosome"/>
</dbReference>